<protein>
    <submittedName>
        <fullName evidence="1">Septum formation inhibitor Maf</fullName>
    </submittedName>
</protein>
<evidence type="ECO:0000313" key="1">
    <source>
        <dbReference type="EMBL" id="NEV93223.1"/>
    </source>
</evidence>
<comment type="caution">
    <text evidence="1">The sequence shown here is derived from an EMBL/GenBank/DDBJ whole genome shotgun (WGS) entry which is preliminary data.</text>
</comment>
<dbReference type="RefSeq" id="WP_164003951.1">
    <property type="nucleotide sequence ID" value="NZ_JAAIKD010000002.1"/>
</dbReference>
<reference evidence="1 2" key="1">
    <citation type="submission" date="2020-02" db="EMBL/GenBank/DDBJ databases">
        <title>Flavobacteriaceae Psychroflexus bacterium YR1-1, complete genome.</title>
        <authorList>
            <person name="Li Y."/>
            <person name="Wu S."/>
        </authorList>
    </citation>
    <scope>NUCLEOTIDE SEQUENCE [LARGE SCALE GENOMIC DNA]</scope>
    <source>
        <strain evidence="1 2">YR1-1</strain>
    </source>
</reference>
<proteinExistence type="predicted"/>
<keyword evidence="2" id="KW-1185">Reference proteome</keyword>
<sequence>MKYLFILSIAILTSCETIVESELKSIKETQDKRDLTSEFKSYWFDGKAELTSYDLQFYRYGEKREGKAMMIFVTEDFLQDAQVKANSQSENTITVMKLNALKKFNTGIYPYSIMQSTFVPVVYEAPLLKLSSSIQEWCGQSYAQLNHRRQFEVETHSYFEGEADSTLVIEPTLSENEIWIQLRINPKKLELGAQQILPDFSYLQLNHKDFKAYEAELKQTEGSFLHTRITYKDLGRTVNIYQEKTFPYAIEKWEEIEYNSKDTLVSSATKIKTLITKYWQQNSSKYLHLRDSLGL</sequence>
<accession>A0A6B3QY83</accession>
<name>A0A6B3QY83_9FLAO</name>
<dbReference type="Proteomes" id="UP000478505">
    <property type="component" value="Unassembled WGS sequence"/>
</dbReference>
<dbReference type="PROSITE" id="PS51257">
    <property type="entry name" value="PROKAR_LIPOPROTEIN"/>
    <property type="match status" value="1"/>
</dbReference>
<evidence type="ECO:0000313" key="2">
    <source>
        <dbReference type="Proteomes" id="UP000478505"/>
    </source>
</evidence>
<dbReference type="EMBL" id="JAAIKD010000002">
    <property type="protein sequence ID" value="NEV93223.1"/>
    <property type="molecule type" value="Genomic_DNA"/>
</dbReference>
<organism evidence="1 2">
    <name type="scientific">Psychroflexus aurantiacus</name>
    <dbReference type="NCBI Taxonomy" id="2709310"/>
    <lineage>
        <taxon>Bacteria</taxon>
        <taxon>Pseudomonadati</taxon>
        <taxon>Bacteroidota</taxon>
        <taxon>Flavobacteriia</taxon>
        <taxon>Flavobacteriales</taxon>
        <taxon>Flavobacteriaceae</taxon>
        <taxon>Psychroflexus</taxon>
    </lineage>
</organism>
<gene>
    <name evidence="1" type="ORF">G3567_03550</name>
</gene>
<dbReference type="AlphaFoldDB" id="A0A6B3QY83"/>